<dbReference type="InterPro" id="IPR046278">
    <property type="entry name" value="DUF6311"/>
</dbReference>
<proteinExistence type="predicted"/>
<evidence type="ECO:0000313" key="5">
    <source>
        <dbReference type="Proteomes" id="UP001165267"/>
    </source>
</evidence>
<feature type="transmembrane region" description="Helical" evidence="1">
    <location>
        <begin position="79"/>
        <end position="101"/>
    </location>
</feature>
<evidence type="ECO:0000259" key="3">
    <source>
        <dbReference type="Pfam" id="PF25853"/>
    </source>
</evidence>
<feature type="transmembrane region" description="Helical" evidence="1">
    <location>
        <begin position="291"/>
        <end position="311"/>
    </location>
</feature>
<dbReference type="InterPro" id="IPR058671">
    <property type="entry name" value="DUF6311_C"/>
</dbReference>
<keyword evidence="1" id="KW-1133">Transmembrane helix</keyword>
<keyword evidence="5" id="KW-1185">Reference proteome</keyword>
<dbReference type="RefSeq" id="WP_257510484.1">
    <property type="nucleotide sequence ID" value="NZ_JANKHG010000001.1"/>
</dbReference>
<dbReference type="Pfam" id="PF25853">
    <property type="entry name" value="DUF6311_C"/>
    <property type="match status" value="1"/>
</dbReference>
<feature type="transmembrane region" description="Helical" evidence="1">
    <location>
        <begin position="323"/>
        <end position="344"/>
    </location>
</feature>
<feature type="transmembrane region" description="Helical" evidence="1">
    <location>
        <begin position="7"/>
        <end position="27"/>
    </location>
</feature>
<keyword evidence="1" id="KW-0472">Membrane</keyword>
<feature type="domain" description="DUF6311" evidence="3">
    <location>
        <begin position="438"/>
        <end position="540"/>
    </location>
</feature>
<feature type="domain" description="DUF6311" evidence="2">
    <location>
        <begin position="18"/>
        <end position="409"/>
    </location>
</feature>
<dbReference type="Pfam" id="PF19830">
    <property type="entry name" value="DUF6311"/>
    <property type="match status" value="1"/>
</dbReference>
<organism evidence="4 5">
    <name type="scientific">Limnobacter parvus</name>
    <dbReference type="NCBI Taxonomy" id="2939690"/>
    <lineage>
        <taxon>Bacteria</taxon>
        <taxon>Pseudomonadati</taxon>
        <taxon>Pseudomonadota</taxon>
        <taxon>Betaproteobacteria</taxon>
        <taxon>Burkholderiales</taxon>
        <taxon>Burkholderiaceae</taxon>
        <taxon>Limnobacter</taxon>
    </lineage>
</organism>
<dbReference type="Proteomes" id="UP001165267">
    <property type="component" value="Unassembled WGS sequence"/>
</dbReference>
<protein>
    <submittedName>
        <fullName evidence="4">DUF6311 domain-containing protein</fullName>
    </submittedName>
</protein>
<evidence type="ECO:0000256" key="1">
    <source>
        <dbReference type="SAM" id="Phobius"/>
    </source>
</evidence>
<feature type="transmembrane region" description="Helical" evidence="1">
    <location>
        <begin position="365"/>
        <end position="385"/>
    </location>
</feature>
<evidence type="ECO:0000259" key="2">
    <source>
        <dbReference type="Pfam" id="PF19830"/>
    </source>
</evidence>
<name>A0ABT1XGJ8_9BURK</name>
<feature type="transmembrane region" description="Helical" evidence="1">
    <location>
        <begin position="228"/>
        <end position="256"/>
    </location>
</feature>
<sequence length="707" mass="78875">MTRSNLFLRLSAYVTAPILGAVIFLYVVGVDVLNPYNTDILLFGDTAAHYAGWSFYYLSPFGFPIGVNPSFGIEISSSIVFSDAIPLVAIPAKFIGQLLGIDPFQYFGAWLLCSFILQAVFSWLLIGQFELRYTHRLLCTALLTFSLPMIWRLQGHFSLTAHYLLLASIVLVFAQDGKRQLWPWALLLAAATLTHAYFVAMVGALWFADLCRAKWDGWRPSKAWVGEFIFMVTTVGVVAYLAGYFVVSSGAALIGYGTYKLNLLSLFDPDESWSTILPDIPNAGRGEYEGFAFLGLGGLFLLGLSFARPKALVQSLRTFFIEYWFLTLVLVVLVLYAITPAVGFGPYSAGKVPDVFERMFAVFRASGRFVWPAYYFIFLACLIFVCKRYPQVASISLLFIALTLQVVDSSQMTSQLNTFLSSVSGAKRAEIRLRGPLWDHLGAKYKKIRRLPTANISEGWLPLALYASQNKMQTDIVYLARVDQKSLTKLHQESMNIATMGDFDPDTLYVLDESVFAKISRTVREGDFIFRMDGYTLLAPNCSDCSTKAPKGVEILKPDELVPRFSKDDIIEFSYSGMGKIFLNDGWSQPEHWGVWQDGQEASLTIPLFKSDVEALSLSFLGFNGTLQRPLDVSVYIDGKPWRTVSIIDNTPQILNISLQELGKNCRLALCEVGITFVTKNTSRPIDLGTGNDPRRLGVGLTDLTFQ</sequence>
<feature type="transmembrane region" description="Helical" evidence="1">
    <location>
        <begin position="186"/>
        <end position="208"/>
    </location>
</feature>
<accession>A0ABT1XGJ8</accession>
<dbReference type="EMBL" id="JANKHG010000001">
    <property type="protein sequence ID" value="MCR2745234.1"/>
    <property type="molecule type" value="Genomic_DNA"/>
</dbReference>
<feature type="transmembrane region" description="Helical" evidence="1">
    <location>
        <begin position="47"/>
        <end position="67"/>
    </location>
</feature>
<feature type="transmembrane region" description="Helical" evidence="1">
    <location>
        <begin position="157"/>
        <end position="174"/>
    </location>
</feature>
<comment type="caution">
    <text evidence="4">The sequence shown here is derived from an EMBL/GenBank/DDBJ whole genome shotgun (WGS) entry which is preliminary data.</text>
</comment>
<feature type="transmembrane region" description="Helical" evidence="1">
    <location>
        <begin position="391"/>
        <end position="407"/>
    </location>
</feature>
<keyword evidence="1" id="KW-0812">Transmembrane</keyword>
<gene>
    <name evidence="4" type="ORF">NSP04_01065</name>
</gene>
<feature type="transmembrane region" description="Helical" evidence="1">
    <location>
        <begin position="107"/>
        <end position="126"/>
    </location>
</feature>
<evidence type="ECO:0000313" key="4">
    <source>
        <dbReference type="EMBL" id="MCR2745234.1"/>
    </source>
</evidence>
<reference evidence="4" key="1">
    <citation type="submission" date="2022-07" db="EMBL/GenBank/DDBJ databases">
        <authorList>
            <person name="Xamxidin M."/>
        </authorList>
    </citation>
    <scope>NUCLEOTIDE SEQUENCE</scope>
    <source>
        <strain evidence="4">YS8-69</strain>
    </source>
</reference>